<dbReference type="NCBIfam" id="TIGR00241">
    <property type="entry name" value="CoA_E_activ"/>
    <property type="match status" value="1"/>
</dbReference>
<dbReference type="InterPro" id="IPR002731">
    <property type="entry name" value="ATPase_BadF"/>
</dbReference>
<dbReference type="HOGENOM" id="CLU_066597_0_0_7"/>
<gene>
    <name evidence="6" type="ordered locus">Dalk_3845</name>
</gene>
<dbReference type="GO" id="GO:0046872">
    <property type="term" value="F:metal ion binding"/>
    <property type="evidence" value="ECO:0007669"/>
    <property type="project" value="UniProtKB-KW"/>
</dbReference>
<reference evidence="6 7" key="1">
    <citation type="journal article" date="2012" name="Environ. Microbiol.">
        <title>The genome sequence of Desulfatibacillum alkenivorans AK-01: a blueprint for anaerobic alkane oxidation.</title>
        <authorList>
            <person name="Callaghan A.V."/>
            <person name="Morris B.E."/>
            <person name="Pereira I.A."/>
            <person name="McInerney M.J."/>
            <person name="Austin R.N."/>
            <person name="Groves J.T."/>
            <person name="Kukor J.J."/>
            <person name="Suflita J.M."/>
            <person name="Young L.Y."/>
            <person name="Zylstra G.J."/>
            <person name="Wawrik B."/>
        </authorList>
    </citation>
    <scope>NUCLEOTIDE SEQUENCE [LARGE SCALE GENOMIC DNA]</scope>
    <source>
        <strain evidence="6 7">AK-01</strain>
    </source>
</reference>
<dbReference type="Pfam" id="PF01869">
    <property type="entry name" value="BcrAD_BadFG"/>
    <property type="match status" value="1"/>
</dbReference>
<organism evidence="6 7">
    <name type="scientific">Desulfatibacillum aliphaticivorans</name>
    <dbReference type="NCBI Taxonomy" id="218208"/>
    <lineage>
        <taxon>Bacteria</taxon>
        <taxon>Pseudomonadati</taxon>
        <taxon>Thermodesulfobacteriota</taxon>
        <taxon>Desulfobacteria</taxon>
        <taxon>Desulfobacterales</taxon>
        <taxon>Desulfatibacillaceae</taxon>
        <taxon>Desulfatibacillum</taxon>
    </lineage>
</organism>
<evidence type="ECO:0000256" key="1">
    <source>
        <dbReference type="ARBA" id="ARBA00001966"/>
    </source>
</evidence>
<name>B8FCB3_DESAL</name>
<evidence type="ECO:0000313" key="7">
    <source>
        <dbReference type="Proteomes" id="UP000000739"/>
    </source>
</evidence>
<keyword evidence="2" id="KW-0479">Metal-binding</keyword>
<dbReference type="KEGG" id="dal:Dalk_3845"/>
<proteinExistence type="predicted"/>
<keyword evidence="7" id="KW-1185">Reference proteome</keyword>
<dbReference type="PANTHER" id="PTHR32329:SF2">
    <property type="entry name" value="BIFUNCTIONAL PROTEIN [INCLUDES 2-HYDROXYACYL-COA DEHYDRATASE (N-TER) AND ITS ACTIVATOR DOMAIN (C_TERM)"/>
    <property type="match status" value="1"/>
</dbReference>
<dbReference type="GO" id="GO:0051536">
    <property type="term" value="F:iron-sulfur cluster binding"/>
    <property type="evidence" value="ECO:0007669"/>
    <property type="project" value="UniProtKB-KW"/>
</dbReference>
<evidence type="ECO:0000256" key="2">
    <source>
        <dbReference type="ARBA" id="ARBA00022723"/>
    </source>
</evidence>
<evidence type="ECO:0000256" key="3">
    <source>
        <dbReference type="ARBA" id="ARBA00023004"/>
    </source>
</evidence>
<dbReference type="RefSeq" id="WP_015948582.1">
    <property type="nucleotide sequence ID" value="NC_011768.1"/>
</dbReference>
<dbReference type="Proteomes" id="UP000000739">
    <property type="component" value="Chromosome"/>
</dbReference>
<feature type="domain" description="ATPase BadF/BadG/BcrA/BcrD type" evidence="5">
    <location>
        <begin position="5"/>
        <end position="253"/>
    </location>
</feature>
<keyword evidence="4" id="KW-0411">Iron-sulfur</keyword>
<accession>B8FCB3</accession>
<dbReference type="InterPro" id="IPR051805">
    <property type="entry name" value="Dehydratase_Activator_Redct"/>
</dbReference>
<keyword evidence="3" id="KW-0408">Iron</keyword>
<dbReference type="InterPro" id="IPR043129">
    <property type="entry name" value="ATPase_NBD"/>
</dbReference>
<protein>
    <submittedName>
        <fullName evidence="6">CoA-substrate-specific enzyme activase</fullName>
    </submittedName>
</protein>
<sequence length="255" mass="26528">MITAGIDIGTRFAKICIVNEGKIVGFAESGVDRKISLLIRDLFSQALKEAGISKRDVAKTGLTGYGAGLVKIRGRIFSEPRCIAASVKEEAGQTRTVTDVGGIFIHAAVVENGGRIKNFASNEKCAAGGGKFLEMACQALGKDIPDLSPCAAKAKAPYSITCNCAVFAESEIVSQVNAGAHPNDILAGAVNLIASRAATLIERVGHGGDVVLTGGVARIPAFQKALEARMERRTLLPDFTPQLAAAYGAALLASE</sequence>
<comment type="cofactor">
    <cofactor evidence="1">
        <name>[4Fe-4S] cluster</name>
        <dbReference type="ChEBI" id="CHEBI:49883"/>
    </cofactor>
</comment>
<evidence type="ECO:0000256" key="4">
    <source>
        <dbReference type="ARBA" id="ARBA00023014"/>
    </source>
</evidence>
<evidence type="ECO:0000313" key="6">
    <source>
        <dbReference type="EMBL" id="ACL05531.1"/>
    </source>
</evidence>
<dbReference type="AlphaFoldDB" id="B8FCB3"/>
<dbReference type="eggNOG" id="COG1924">
    <property type="taxonomic scope" value="Bacteria"/>
</dbReference>
<dbReference type="SUPFAM" id="SSF53067">
    <property type="entry name" value="Actin-like ATPase domain"/>
    <property type="match status" value="1"/>
</dbReference>
<dbReference type="InterPro" id="IPR008275">
    <property type="entry name" value="CoA_E_activase_dom"/>
</dbReference>
<evidence type="ECO:0000259" key="5">
    <source>
        <dbReference type="Pfam" id="PF01869"/>
    </source>
</evidence>
<dbReference type="PANTHER" id="PTHR32329">
    <property type="entry name" value="BIFUNCTIONAL PROTEIN [INCLUDES 2-HYDROXYACYL-COA DEHYDRATASE (N-TER) AND ITS ACTIVATOR DOMAIN (C_TERM)-RELATED"/>
    <property type="match status" value="1"/>
</dbReference>
<dbReference type="Gene3D" id="3.30.420.40">
    <property type="match status" value="2"/>
</dbReference>
<dbReference type="EMBL" id="CP001322">
    <property type="protein sequence ID" value="ACL05531.1"/>
    <property type="molecule type" value="Genomic_DNA"/>
</dbReference>